<dbReference type="SUPFAM" id="SSF103473">
    <property type="entry name" value="MFS general substrate transporter"/>
    <property type="match status" value="1"/>
</dbReference>
<keyword evidence="4 8" id="KW-1133">Transmembrane helix</keyword>
<feature type="transmembrane region" description="Helical" evidence="8">
    <location>
        <begin position="114"/>
        <end position="134"/>
    </location>
</feature>
<dbReference type="GO" id="GO:0022857">
    <property type="term" value="F:transmembrane transporter activity"/>
    <property type="evidence" value="ECO:0007669"/>
    <property type="project" value="InterPro"/>
</dbReference>
<keyword evidence="6" id="KW-0046">Antibiotic resistance</keyword>
<dbReference type="InterPro" id="IPR011701">
    <property type="entry name" value="MFS"/>
</dbReference>
<dbReference type="PANTHER" id="PTHR42718:SF9">
    <property type="entry name" value="MAJOR FACILITATOR SUPERFAMILY MULTIDRUG TRANSPORTER MFSC"/>
    <property type="match status" value="1"/>
</dbReference>
<gene>
    <name evidence="10" type="ORF">SCMC78_30460</name>
</gene>
<proteinExistence type="predicted"/>
<dbReference type="KEGG" id="stcm:SCMC78_30460"/>
<dbReference type="PANTHER" id="PTHR42718">
    <property type="entry name" value="MAJOR FACILITATOR SUPERFAMILY MULTIDRUG TRANSPORTER MFSC"/>
    <property type="match status" value="1"/>
</dbReference>
<evidence type="ECO:0000256" key="1">
    <source>
        <dbReference type="ARBA" id="ARBA00004651"/>
    </source>
</evidence>
<protein>
    <recommendedName>
        <fullName evidence="9">Major facilitator superfamily (MFS) profile domain-containing protein</fullName>
    </recommendedName>
</protein>
<keyword evidence="3 8" id="KW-0812">Transmembrane</keyword>
<feature type="transmembrane region" description="Helical" evidence="8">
    <location>
        <begin position="319"/>
        <end position="339"/>
    </location>
</feature>
<dbReference type="GO" id="GO:0005886">
    <property type="term" value="C:plasma membrane"/>
    <property type="evidence" value="ECO:0007669"/>
    <property type="project" value="UniProtKB-SubCell"/>
</dbReference>
<feature type="transmembrane region" description="Helical" evidence="8">
    <location>
        <begin position="49"/>
        <end position="72"/>
    </location>
</feature>
<feature type="transmembrane region" description="Helical" evidence="8">
    <location>
        <begin position="360"/>
        <end position="380"/>
    </location>
</feature>
<feature type="region of interest" description="Disordered" evidence="7">
    <location>
        <begin position="406"/>
        <end position="436"/>
    </location>
</feature>
<evidence type="ECO:0000256" key="2">
    <source>
        <dbReference type="ARBA" id="ARBA00022448"/>
    </source>
</evidence>
<dbReference type="Gene3D" id="1.20.1250.20">
    <property type="entry name" value="MFS general substrate transporter like domains"/>
    <property type="match status" value="1"/>
</dbReference>
<evidence type="ECO:0000256" key="5">
    <source>
        <dbReference type="ARBA" id="ARBA00023136"/>
    </source>
</evidence>
<organism evidence="10">
    <name type="scientific">Streptomyces sp. CMC78</name>
    <dbReference type="NCBI Taxonomy" id="3231512"/>
    <lineage>
        <taxon>Bacteria</taxon>
        <taxon>Bacillati</taxon>
        <taxon>Actinomycetota</taxon>
        <taxon>Actinomycetes</taxon>
        <taxon>Kitasatosporales</taxon>
        <taxon>Streptomycetaceae</taxon>
        <taxon>Streptomyces</taxon>
    </lineage>
</organism>
<evidence type="ECO:0000256" key="7">
    <source>
        <dbReference type="SAM" id="MobiDB-lite"/>
    </source>
</evidence>
<evidence type="ECO:0000313" key="10">
    <source>
        <dbReference type="EMBL" id="BFP53239.1"/>
    </source>
</evidence>
<feature type="transmembrane region" description="Helical" evidence="8">
    <location>
        <begin position="261"/>
        <end position="279"/>
    </location>
</feature>
<reference evidence="10" key="1">
    <citation type="submission" date="2024-07" db="EMBL/GenBank/DDBJ databases">
        <title>Complete genome sequences of cellulolytic bacteria, Kitasatospora sp. CMC57 and Streptomyces sp. CMC78, isolated from Japanese agricultural soil.</title>
        <authorList>
            <person name="Hashimoto T."/>
            <person name="Ito M."/>
            <person name="Iwamoto M."/>
            <person name="Fukahori D."/>
            <person name="Shoda T."/>
            <person name="Sakoda M."/>
            <person name="Morohoshi T."/>
            <person name="Mitsuboshi M."/>
            <person name="Nishizawa T."/>
        </authorList>
    </citation>
    <scope>NUCLEOTIDE SEQUENCE</scope>
    <source>
        <strain evidence="10">CMC78</strain>
    </source>
</reference>
<evidence type="ECO:0000256" key="8">
    <source>
        <dbReference type="SAM" id="Phobius"/>
    </source>
</evidence>
<keyword evidence="2" id="KW-0813">Transport</keyword>
<evidence type="ECO:0000259" key="9">
    <source>
        <dbReference type="PROSITE" id="PS50850"/>
    </source>
</evidence>
<dbReference type="AlphaFoldDB" id="A0AB33KCC3"/>
<keyword evidence="5 8" id="KW-0472">Membrane</keyword>
<evidence type="ECO:0000256" key="6">
    <source>
        <dbReference type="ARBA" id="ARBA00023251"/>
    </source>
</evidence>
<evidence type="ECO:0000256" key="4">
    <source>
        <dbReference type="ARBA" id="ARBA00022989"/>
    </source>
</evidence>
<name>A0AB33KCC3_9ACTN</name>
<dbReference type="EMBL" id="AP035884">
    <property type="protein sequence ID" value="BFP53239.1"/>
    <property type="molecule type" value="Genomic_DNA"/>
</dbReference>
<dbReference type="PROSITE" id="PS50850">
    <property type="entry name" value="MFS"/>
    <property type="match status" value="1"/>
</dbReference>
<sequence length="436" mass="44065">MGPGPVGPPAVRRTPWPLVCVLAATMLVDALEVSAAVVSAPVVGDALDLAPAVLFWLVGGFAAGFAAVLPWAAALGRRFGRRRVQLVALAVFALASAASAAADSGGWLILGRAVKGGCAALTAPTGLAIILAAVPDGPDRRRAVSGYALCGTAGFCGGLLLAGLLTGVDWRLVPALPVPAALLLLVLAARLVPRDPPVRRRARPRVRPGRPSAGPRVLWRCRPLRRAALTAAAFNGAYVVLLLVTAWQVHHRGGWTPLRTALVFLPAAAPAALTALWSARIAARLGPDRSAAAGAVLAVVGCLLVPRDAGAAGSGAAGLLPATAVLGLAFLLAFTALHLQAVDAVPEELRPAATAFYQTWVQSGPVLLTAPAAALVTAGADIGPALWLVTAVAAAGALVAVTGLLPSGPPGPPSTPRPRSSHDDPSTLPYVRDGGR</sequence>
<feature type="transmembrane region" description="Helical" evidence="8">
    <location>
        <begin position="172"/>
        <end position="193"/>
    </location>
</feature>
<feature type="transmembrane region" description="Helical" evidence="8">
    <location>
        <begin position="386"/>
        <end position="405"/>
    </location>
</feature>
<dbReference type="GO" id="GO:0046677">
    <property type="term" value="P:response to antibiotic"/>
    <property type="evidence" value="ECO:0007669"/>
    <property type="project" value="UniProtKB-KW"/>
</dbReference>
<evidence type="ECO:0000256" key="3">
    <source>
        <dbReference type="ARBA" id="ARBA00022692"/>
    </source>
</evidence>
<dbReference type="Pfam" id="PF07690">
    <property type="entry name" value="MFS_1"/>
    <property type="match status" value="1"/>
</dbReference>
<feature type="compositionally biased region" description="Pro residues" evidence="7">
    <location>
        <begin position="407"/>
        <end position="416"/>
    </location>
</feature>
<feature type="transmembrane region" description="Helical" evidence="8">
    <location>
        <begin position="227"/>
        <end position="249"/>
    </location>
</feature>
<dbReference type="RefSeq" id="WP_408053822.1">
    <property type="nucleotide sequence ID" value="NZ_AP035884.1"/>
</dbReference>
<feature type="domain" description="Major facilitator superfamily (MFS) profile" evidence="9">
    <location>
        <begin position="18"/>
        <end position="408"/>
    </location>
</feature>
<dbReference type="InterPro" id="IPR036259">
    <property type="entry name" value="MFS_trans_sf"/>
</dbReference>
<comment type="subcellular location">
    <subcellularLocation>
        <location evidence="1">Cell membrane</location>
        <topology evidence="1">Multi-pass membrane protein</topology>
    </subcellularLocation>
</comment>
<dbReference type="InterPro" id="IPR020846">
    <property type="entry name" value="MFS_dom"/>
</dbReference>
<feature type="transmembrane region" description="Helical" evidence="8">
    <location>
        <begin position="84"/>
        <end position="102"/>
    </location>
</feature>
<accession>A0AB33KCC3</accession>
<feature type="transmembrane region" description="Helical" evidence="8">
    <location>
        <begin position="146"/>
        <end position="166"/>
    </location>
</feature>